<comment type="caution">
    <text evidence="1">The sequence shown here is derived from an EMBL/GenBank/DDBJ whole genome shotgun (WGS) entry which is preliminary data.</text>
</comment>
<keyword evidence="2" id="KW-1185">Reference proteome</keyword>
<protein>
    <submittedName>
        <fullName evidence="1">27187_t:CDS:1</fullName>
    </submittedName>
</protein>
<accession>A0ABN7WUB1</accession>
<organism evidence="1 2">
    <name type="scientific">Gigaspora margarita</name>
    <dbReference type="NCBI Taxonomy" id="4874"/>
    <lineage>
        <taxon>Eukaryota</taxon>
        <taxon>Fungi</taxon>
        <taxon>Fungi incertae sedis</taxon>
        <taxon>Mucoromycota</taxon>
        <taxon>Glomeromycotina</taxon>
        <taxon>Glomeromycetes</taxon>
        <taxon>Diversisporales</taxon>
        <taxon>Gigasporaceae</taxon>
        <taxon>Gigaspora</taxon>
    </lineage>
</organism>
<feature type="non-terminal residue" evidence="1">
    <location>
        <position position="1"/>
    </location>
</feature>
<sequence length="47" mass="5279">RKILASFYETWGVRKDFREEWMSSGTGHLDLTTVGIDCSSEGKSVVV</sequence>
<evidence type="ECO:0000313" key="2">
    <source>
        <dbReference type="Proteomes" id="UP000789901"/>
    </source>
</evidence>
<name>A0ABN7WUB1_GIGMA</name>
<dbReference type="EMBL" id="CAJVQB010064346">
    <property type="protein sequence ID" value="CAG8840987.1"/>
    <property type="molecule type" value="Genomic_DNA"/>
</dbReference>
<proteinExistence type="predicted"/>
<gene>
    <name evidence="1" type="ORF">GMARGA_LOCUS35186</name>
</gene>
<reference evidence="1 2" key="1">
    <citation type="submission" date="2021-06" db="EMBL/GenBank/DDBJ databases">
        <authorList>
            <person name="Kallberg Y."/>
            <person name="Tangrot J."/>
            <person name="Rosling A."/>
        </authorList>
    </citation>
    <scope>NUCLEOTIDE SEQUENCE [LARGE SCALE GENOMIC DNA]</scope>
    <source>
        <strain evidence="1 2">120-4 pot B 10/14</strain>
    </source>
</reference>
<dbReference type="Proteomes" id="UP000789901">
    <property type="component" value="Unassembled WGS sequence"/>
</dbReference>
<evidence type="ECO:0000313" key="1">
    <source>
        <dbReference type="EMBL" id="CAG8840987.1"/>
    </source>
</evidence>